<feature type="domain" description="Tetrapyrrole methylase" evidence="6">
    <location>
        <begin position="3"/>
        <end position="207"/>
    </location>
</feature>
<dbReference type="UniPathway" id="UPA00148"/>
<comment type="caution">
    <text evidence="7">The sequence shown here is derived from an EMBL/GenBank/DDBJ whole genome shotgun (WGS) entry which is preliminary data.</text>
</comment>
<organism evidence="7 8">
    <name type="scientific">Trichloromonas acetexigens</name>
    <dbReference type="NCBI Taxonomy" id="38815"/>
    <lineage>
        <taxon>Bacteria</taxon>
        <taxon>Pseudomonadati</taxon>
        <taxon>Thermodesulfobacteriota</taxon>
        <taxon>Desulfuromonadia</taxon>
        <taxon>Desulfuromonadales</taxon>
        <taxon>Trichloromonadaceae</taxon>
        <taxon>Trichloromonas</taxon>
    </lineage>
</organism>
<dbReference type="InterPro" id="IPR014777">
    <property type="entry name" value="4pyrrole_Mease_sub1"/>
</dbReference>
<evidence type="ECO:0000256" key="3">
    <source>
        <dbReference type="ARBA" id="ARBA00022603"/>
    </source>
</evidence>
<dbReference type="NCBIfam" id="TIGR01466">
    <property type="entry name" value="cobJ_cbiH"/>
    <property type="match status" value="1"/>
</dbReference>
<evidence type="ECO:0000256" key="1">
    <source>
        <dbReference type="ARBA" id="ARBA00004953"/>
    </source>
</evidence>
<keyword evidence="8" id="KW-1185">Reference proteome</keyword>
<dbReference type="EMBL" id="VJVV01000024">
    <property type="protein sequence ID" value="TRO77792.1"/>
    <property type="molecule type" value="Genomic_DNA"/>
</dbReference>
<dbReference type="Gene3D" id="3.30.950.10">
    <property type="entry name" value="Methyltransferase, Cobalt-precorrin-4 Transmethylase, Domain 2"/>
    <property type="match status" value="1"/>
</dbReference>
<dbReference type="SUPFAM" id="SSF53790">
    <property type="entry name" value="Tetrapyrrole methylase"/>
    <property type="match status" value="1"/>
</dbReference>
<comment type="pathway">
    <text evidence="1">Cofactor biosynthesis; adenosylcobalamin biosynthesis.</text>
</comment>
<dbReference type="Pfam" id="PF00590">
    <property type="entry name" value="TP_methylase"/>
    <property type="match status" value="1"/>
</dbReference>
<proteinExistence type="predicted"/>
<dbReference type="GO" id="GO:0030789">
    <property type="term" value="F:precorrin-3B C17-methyltransferase activity"/>
    <property type="evidence" value="ECO:0007669"/>
    <property type="project" value="UniProtKB-EC"/>
</dbReference>
<keyword evidence="5" id="KW-0949">S-adenosyl-L-methionine</keyword>
<keyword evidence="2" id="KW-0169">Cobalamin biosynthesis</keyword>
<dbReference type="OrthoDB" id="9772960at2"/>
<dbReference type="PANTHER" id="PTHR47036:SF1">
    <property type="entry name" value="COBALT-FACTOR III C(17)-METHYLTRANSFERASE-RELATED"/>
    <property type="match status" value="1"/>
</dbReference>
<dbReference type="PANTHER" id="PTHR47036">
    <property type="entry name" value="COBALT-FACTOR III C(17)-METHYLTRANSFERASE-RELATED"/>
    <property type="match status" value="1"/>
</dbReference>
<evidence type="ECO:0000256" key="5">
    <source>
        <dbReference type="ARBA" id="ARBA00022691"/>
    </source>
</evidence>
<evidence type="ECO:0000313" key="8">
    <source>
        <dbReference type="Proteomes" id="UP000317155"/>
    </source>
</evidence>
<name>A0A550J3V7_9BACT</name>
<keyword evidence="3 7" id="KW-0489">Methyltransferase</keyword>
<evidence type="ECO:0000256" key="4">
    <source>
        <dbReference type="ARBA" id="ARBA00022679"/>
    </source>
</evidence>
<evidence type="ECO:0000259" key="6">
    <source>
        <dbReference type="Pfam" id="PF00590"/>
    </source>
</evidence>
<gene>
    <name evidence="7" type="primary">cobJ</name>
    <name evidence="7" type="ORF">FL622_17025</name>
</gene>
<reference evidence="7 8" key="1">
    <citation type="submission" date="2019-07" db="EMBL/GenBank/DDBJ databases">
        <title>Insights of Desulfuromonas acetexigens electromicrobiology.</title>
        <authorList>
            <person name="Katuri K."/>
            <person name="Sapireddy V."/>
            <person name="Shaw D.R."/>
            <person name="Saikaly P."/>
        </authorList>
    </citation>
    <scope>NUCLEOTIDE SEQUENCE [LARGE SCALE GENOMIC DNA]</scope>
    <source>
        <strain evidence="7 8">2873</strain>
    </source>
</reference>
<dbReference type="InterPro" id="IPR014776">
    <property type="entry name" value="4pyrrole_Mease_sub2"/>
</dbReference>
<dbReference type="GO" id="GO:0009236">
    <property type="term" value="P:cobalamin biosynthetic process"/>
    <property type="evidence" value="ECO:0007669"/>
    <property type="project" value="UniProtKB-UniPathway"/>
</dbReference>
<dbReference type="InterPro" id="IPR051810">
    <property type="entry name" value="Precorrin_MeTrfase"/>
</dbReference>
<protein>
    <submittedName>
        <fullName evidence="7">Precorrin-3B C(17)-methyltransferase</fullName>
        <ecNumber evidence="7">2.1.1.131</ecNumber>
    </submittedName>
</protein>
<dbReference type="Gene3D" id="3.40.1010.10">
    <property type="entry name" value="Cobalt-precorrin-4 Transmethylase, Domain 1"/>
    <property type="match status" value="1"/>
</dbReference>
<dbReference type="Proteomes" id="UP000317155">
    <property type="component" value="Unassembled WGS sequence"/>
</dbReference>
<dbReference type="GO" id="GO:0032259">
    <property type="term" value="P:methylation"/>
    <property type="evidence" value="ECO:0007669"/>
    <property type="project" value="UniProtKB-KW"/>
</dbReference>
<evidence type="ECO:0000313" key="7">
    <source>
        <dbReference type="EMBL" id="TRO77792.1"/>
    </source>
</evidence>
<dbReference type="InterPro" id="IPR035996">
    <property type="entry name" value="4pyrrol_Methylase_sf"/>
</dbReference>
<dbReference type="EC" id="2.1.1.131" evidence="7"/>
<dbReference type="CDD" id="cd11646">
    <property type="entry name" value="Precorrin_3B_C17_MT"/>
    <property type="match status" value="1"/>
</dbReference>
<keyword evidence="4 7" id="KW-0808">Transferase</keyword>
<dbReference type="InterPro" id="IPR000878">
    <property type="entry name" value="4pyrrol_Mease"/>
</dbReference>
<accession>A0A550J3V7</accession>
<evidence type="ECO:0000256" key="2">
    <source>
        <dbReference type="ARBA" id="ARBA00022573"/>
    </source>
</evidence>
<sequence length="240" mass="25498">MFLVGIGPGSVQDRTPRAAEAISSCDVVVGYDPYVEAVRDLLTTQEVLTSGMMKETERCRAAINEALSGKKVCLISSGDAGVYGMAGLAMEMAAADNDTVDMEVVPGVTAANSAAALMGAPLMLDSATISLSDLLVPWELIVKRLEAVAAADLVVSLYNPRSKRRVLQLEEATRIMLQYRPGTTPVGIATAVGTEDQFLVLTDLDHLLGQEVGMRSIVIIGNSTTCLLGGRMVTPRGYYR</sequence>
<dbReference type="InterPro" id="IPR006363">
    <property type="entry name" value="Cbl_synth_CobJ/CibH_dom"/>
</dbReference>
<dbReference type="AlphaFoldDB" id="A0A550J3V7"/>